<accession>A0ABS7FBZ7</accession>
<evidence type="ECO:0008006" key="4">
    <source>
        <dbReference type="Google" id="ProtNLM"/>
    </source>
</evidence>
<dbReference type="EMBL" id="JAHDTB010000002">
    <property type="protein sequence ID" value="MBW8286843.1"/>
    <property type="molecule type" value="Genomic_DNA"/>
</dbReference>
<evidence type="ECO:0000256" key="1">
    <source>
        <dbReference type="SAM" id="Phobius"/>
    </source>
</evidence>
<evidence type="ECO:0000313" key="3">
    <source>
        <dbReference type="Proteomes" id="UP000711178"/>
    </source>
</evidence>
<keyword evidence="1" id="KW-1133">Transmembrane helix</keyword>
<feature type="transmembrane region" description="Helical" evidence="1">
    <location>
        <begin position="52"/>
        <end position="76"/>
    </location>
</feature>
<organism evidence="2 3">
    <name type="scientific">Chromobacterium subtsugae</name>
    <dbReference type="NCBI Taxonomy" id="251747"/>
    <lineage>
        <taxon>Bacteria</taxon>
        <taxon>Pseudomonadati</taxon>
        <taxon>Pseudomonadota</taxon>
        <taxon>Betaproteobacteria</taxon>
        <taxon>Neisseriales</taxon>
        <taxon>Chromobacteriaceae</taxon>
        <taxon>Chromobacterium</taxon>
    </lineage>
</organism>
<proteinExistence type="predicted"/>
<sequence length="125" mass="14160">MRVEDAEKACAEGRSLAMRIIVCVPGVVFAWCFYGFVLFVIGIGYMNPRLPQYYGAISLFTQFLPLLVSIGSWLVWILTLRLRWLKRCVAALALLAAGTVFLQQIQHYLPPGPDREQAQLQQMEP</sequence>
<dbReference type="RefSeq" id="WP_043575357.1">
    <property type="nucleotide sequence ID" value="NZ_CP142381.1"/>
</dbReference>
<evidence type="ECO:0000313" key="2">
    <source>
        <dbReference type="EMBL" id="MBW8286843.1"/>
    </source>
</evidence>
<keyword evidence="1" id="KW-0812">Transmembrane</keyword>
<feature type="transmembrane region" description="Helical" evidence="1">
    <location>
        <begin position="20"/>
        <end position="46"/>
    </location>
</feature>
<comment type="caution">
    <text evidence="2">The sequence shown here is derived from an EMBL/GenBank/DDBJ whole genome shotgun (WGS) entry which is preliminary data.</text>
</comment>
<keyword evidence="1" id="KW-0472">Membrane</keyword>
<dbReference type="GeneID" id="89686982"/>
<dbReference type="Proteomes" id="UP000711178">
    <property type="component" value="Unassembled WGS sequence"/>
</dbReference>
<feature type="transmembrane region" description="Helical" evidence="1">
    <location>
        <begin position="88"/>
        <end position="105"/>
    </location>
</feature>
<name>A0ABS7FBZ7_9NEIS</name>
<protein>
    <recommendedName>
        <fullName evidence="4">Iron uptake protein</fullName>
    </recommendedName>
</protein>
<keyword evidence="3" id="KW-1185">Reference proteome</keyword>
<gene>
    <name evidence="2" type="ORF">KIF53_04300</name>
</gene>
<reference evidence="2 3" key="1">
    <citation type="submission" date="2021-05" db="EMBL/GenBank/DDBJ databases">
        <title>Draft Whole Genome Sequencing Of Biosensor Chromobacterium violaceum Strain CV026 Reveals A Regulatory RNA In Chromobacterium violaceum Phenotype Regulatory Network.</title>
        <authorList>
            <person name="Hong K.W."/>
            <person name="Chan K.G."/>
            <person name="Chang C.-Y."/>
        </authorList>
    </citation>
    <scope>NUCLEOTIDE SEQUENCE [LARGE SCALE GENOMIC DNA]</scope>
    <source>
        <strain evidence="2 3">ATCC 31532</strain>
    </source>
</reference>